<dbReference type="EMBL" id="JAFNAA010000016">
    <property type="protein sequence ID" value="MBO1109274.1"/>
    <property type="molecule type" value="Genomic_DNA"/>
</dbReference>
<evidence type="ECO:0000313" key="1">
    <source>
        <dbReference type="EMBL" id="MBO1109274.1"/>
    </source>
</evidence>
<sequence>MALKTGTSSNNSPYLYDECDLGASYTGNSVHMAETSGDCESRFSCGYFIQLANFFASLFDVFGYIHQHYEMFVGRIFCRYSAWLKREKGNKKGQIDKRGTKK</sequence>
<comment type="caution">
    <text evidence="1">The sequence shown here is derived from an EMBL/GenBank/DDBJ whole genome shotgun (WGS) entry which is preliminary data.</text>
</comment>
<gene>
    <name evidence="1" type="ORF">J2R62_13810</name>
</gene>
<proteinExistence type="predicted"/>
<accession>A0A8I1W7H3</accession>
<evidence type="ECO:0000313" key="2">
    <source>
        <dbReference type="Proteomes" id="UP000664658"/>
    </source>
</evidence>
<name>A0A8I1W7H3_PLESH</name>
<organism evidence="1 2">
    <name type="scientific">Plesiomonas shigelloides</name>
    <name type="common">Aeromonas shigelloides</name>
    <dbReference type="NCBI Taxonomy" id="703"/>
    <lineage>
        <taxon>Bacteria</taxon>
        <taxon>Pseudomonadati</taxon>
        <taxon>Pseudomonadota</taxon>
        <taxon>Gammaproteobacteria</taxon>
        <taxon>Enterobacterales</taxon>
        <taxon>Enterobacteriaceae</taxon>
        <taxon>Plesiomonas</taxon>
    </lineage>
</organism>
<protein>
    <submittedName>
        <fullName evidence="1">Uncharacterized protein</fullName>
    </submittedName>
</protein>
<dbReference type="AlphaFoldDB" id="A0A8I1W7H3"/>
<reference evidence="1" key="1">
    <citation type="submission" date="2021-03" db="EMBL/GenBank/DDBJ databases">
        <title>Plesiomonas shigelloides zfcc0051, isolated from zebrafish feces.</title>
        <authorList>
            <person name="Vanderhoek Z."/>
            <person name="Gaulke C."/>
        </authorList>
    </citation>
    <scope>NUCLEOTIDE SEQUENCE</scope>
    <source>
        <strain evidence="1">Zfcc0051</strain>
    </source>
</reference>
<dbReference type="Proteomes" id="UP000664658">
    <property type="component" value="Unassembled WGS sequence"/>
</dbReference>
<dbReference type="RefSeq" id="WP_207542465.1">
    <property type="nucleotide sequence ID" value="NZ_JAFNAA010000016.1"/>
</dbReference>